<gene>
    <name evidence="4" type="ORF">FDG31_09845</name>
</gene>
<dbReference type="GO" id="GO:0003677">
    <property type="term" value="F:DNA binding"/>
    <property type="evidence" value="ECO:0007669"/>
    <property type="project" value="UniProtKB-KW"/>
</dbReference>
<dbReference type="AlphaFoldDB" id="A0A6B4JNP7"/>
<dbReference type="GO" id="GO:0003700">
    <property type="term" value="F:DNA-binding transcription factor activity"/>
    <property type="evidence" value="ECO:0007669"/>
    <property type="project" value="InterPro"/>
</dbReference>
<dbReference type="PANTHER" id="PTHR38445">
    <property type="entry name" value="HTH-TYPE TRANSCRIPTIONAL REPRESSOR YTRA"/>
    <property type="match status" value="1"/>
</dbReference>
<accession>A0A6B4JNP7</accession>
<evidence type="ECO:0000256" key="2">
    <source>
        <dbReference type="ARBA" id="ARBA00023125"/>
    </source>
</evidence>
<evidence type="ECO:0000313" key="5">
    <source>
        <dbReference type="Proteomes" id="UP000486903"/>
    </source>
</evidence>
<dbReference type="Gene3D" id="1.10.10.10">
    <property type="entry name" value="Winged helix-like DNA-binding domain superfamily/Winged helix DNA-binding domain"/>
    <property type="match status" value="1"/>
</dbReference>
<dbReference type="InterPro" id="IPR000524">
    <property type="entry name" value="Tscrpt_reg_HTH_GntR"/>
</dbReference>
<comment type="caution">
    <text evidence="4">The sequence shown here is derived from an EMBL/GenBank/DDBJ whole genome shotgun (WGS) entry which is preliminary data.</text>
</comment>
<dbReference type="InterPro" id="IPR036388">
    <property type="entry name" value="WH-like_DNA-bd_sf"/>
</dbReference>
<dbReference type="CDD" id="cd07377">
    <property type="entry name" value="WHTH_GntR"/>
    <property type="match status" value="1"/>
</dbReference>
<dbReference type="Proteomes" id="UP000486903">
    <property type="component" value="Unassembled WGS sequence"/>
</dbReference>
<dbReference type="SMART" id="SM00345">
    <property type="entry name" value="HTH_GNTR"/>
    <property type="match status" value="1"/>
</dbReference>
<keyword evidence="3" id="KW-0804">Transcription</keyword>
<dbReference type="InterPro" id="IPR036390">
    <property type="entry name" value="WH_DNA-bd_sf"/>
</dbReference>
<organism evidence="4 5">
    <name type="scientific">Clostridium botulinum</name>
    <dbReference type="NCBI Taxonomy" id="1491"/>
    <lineage>
        <taxon>Bacteria</taxon>
        <taxon>Bacillati</taxon>
        <taxon>Bacillota</taxon>
        <taxon>Clostridia</taxon>
        <taxon>Eubacteriales</taxon>
        <taxon>Clostridiaceae</taxon>
        <taxon>Clostridium</taxon>
    </lineage>
</organism>
<dbReference type="RefSeq" id="WP_003369775.1">
    <property type="nucleotide sequence ID" value="NZ_JACBBA010000004.1"/>
</dbReference>
<keyword evidence="2" id="KW-0238">DNA-binding</keyword>
<evidence type="ECO:0000313" key="4">
    <source>
        <dbReference type="EMBL" id="NFV26466.1"/>
    </source>
</evidence>
<reference evidence="4 5" key="1">
    <citation type="submission" date="2019-04" db="EMBL/GenBank/DDBJ databases">
        <title>Genome sequencing of Clostridium botulinum Groups I-IV and Clostridium butyricum.</title>
        <authorList>
            <person name="Brunt J."/>
            <person name="Van Vliet A.H.M."/>
            <person name="Stringer S.C."/>
            <person name="Carter A.T."/>
            <person name="Peck M.W."/>
        </authorList>
    </citation>
    <scope>NUCLEOTIDE SEQUENCE [LARGE SCALE GENOMIC DNA]</scope>
    <source>
        <strain evidence="4 5">BL81</strain>
    </source>
</reference>
<proteinExistence type="predicted"/>
<evidence type="ECO:0000256" key="1">
    <source>
        <dbReference type="ARBA" id="ARBA00023015"/>
    </source>
</evidence>
<sequence>MDILINNSSPTKLYEQIQNQIKTQILNGVVTAGDPLPSIRALAKELKVSIITTKRAYEELEKENFIETVVGKGTFVSAINSERLKEVAISGIENRLEEVIVSAKSIGLTLDQCIEIFKSIYEEV</sequence>
<dbReference type="PROSITE" id="PS50949">
    <property type="entry name" value="HTH_GNTR"/>
    <property type="match status" value="1"/>
</dbReference>
<dbReference type="EMBL" id="SXFB01000006">
    <property type="protein sequence ID" value="NFV26466.1"/>
    <property type="molecule type" value="Genomic_DNA"/>
</dbReference>
<protein>
    <submittedName>
        <fullName evidence="4">GntR family transcriptional regulator</fullName>
    </submittedName>
</protein>
<name>A0A6B4JNP7_CLOBO</name>
<dbReference type="PANTHER" id="PTHR38445:SF7">
    <property type="entry name" value="GNTR-FAMILY TRANSCRIPTIONAL REGULATOR"/>
    <property type="match status" value="1"/>
</dbReference>
<keyword evidence="1" id="KW-0805">Transcription regulation</keyword>
<dbReference type="Pfam" id="PF00392">
    <property type="entry name" value="GntR"/>
    <property type="match status" value="1"/>
</dbReference>
<dbReference type="SUPFAM" id="SSF46785">
    <property type="entry name" value="Winged helix' DNA-binding domain"/>
    <property type="match status" value="1"/>
</dbReference>
<evidence type="ECO:0000256" key="3">
    <source>
        <dbReference type="ARBA" id="ARBA00023163"/>
    </source>
</evidence>